<feature type="binding site" evidence="8">
    <location>
        <position position="183"/>
    </location>
    <ligand>
        <name>substrate</name>
    </ligand>
</feature>
<dbReference type="Pfam" id="PF01960">
    <property type="entry name" value="ArgJ"/>
    <property type="match status" value="1"/>
</dbReference>
<dbReference type="AlphaFoldDB" id="A0A1W1HDX3"/>
<feature type="site" description="Involved in the stabilization of negative charge on the oxyanion by the formation of the oxyanion hole" evidence="8">
    <location>
        <position position="103"/>
    </location>
</feature>
<sequence>MKGFYFKGMAANIKKDGKKDLGLIFSVRPASAAALFTTNKVVAAPVILGRDRIRSGLCQAVVVNSGNANCFTGEHGLKDAKETAALAAKALQIPETLVHVMSTGVIGAPLPMARFKEAMPELTRRLTDDEEAEKDHLKDFAEAILTTDTCVKMVSKKGSVKSHEYSIVGIAKGSGMIRPDMATMLAFICTDLDISSTLLKFSLKRACDRSFNRISVDGDTSTNDTVLAMANGMSGAAIEDSDDAIEFQNLLDEVMVELSRMIVRDGEGATKLVKLVVNGAFSAEDAYKAAEAISHSNLVKTAIYGEDPNWGRITAAAGRSGAMVDQEKMDLSFGDIFLLKKGVWQGIDAEKKAADVMKKNELEIVLDLNLGNYSDFYIFCDFSENYVKINADYRS</sequence>
<feature type="site" description="Involved in the stabilization of negative charge on the oxyanion by the formation of the oxyanion hole" evidence="8">
    <location>
        <position position="104"/>
    </location>
</feature>
<feature type="binding site" evidence="8">
    <location>
        <position position="390"/>
    </location>
    <ligand>
        <name>substrate</name>
    </ligand>
</feature>
<evidence type="ECO:0000256" key="4">
    <source>
        <dbReference type="ARBA" id="ARBA00022605"/>
    </source>
</evidence>
<feature type="chain" id="PRO_5023209703" description="Arginine biosynthesis bifunctional protein ArgJ alpha chain" evidence="8">
    <location>
        <begin position="1"/>
        <end position="182"/>
    </location>
</feature>
<dbReference type="NCBIfam" id="NF003802">
    <property type="entry name" value="PRK05388.1"/>
    <property type="match status" value="1"/>
</dbReference>
<dbReference type="PANTHER" id="PTHR23100:SF0">
    <property type="entry name" value="ARGININE BIOSYNTHESIS BIFUNCTIONAL PROTEIN ARGJ, MITOCHONDRIAL"/>
    <property type="match status" value="1"/>
</dbReference>
<dbReference type="InterPro" id="IPR002813">
    <property type="entry name" value="Arg_biosynth_ArgJ"/>
</dbReference>
<comment type="catalytic activity">
    <reaction evidence="8">
        <text>N(2)-acetyl-L-ornithine + L-glutamate = N-acetyl-L-glutamate + L-ornithine</text>
        <dbReference type="Rhea" id="RHEA:15349"/>
        <dbReference type="ChEBI" id="CHEBI:29985"/>
        <dbReference type="ChEBI" id="CHEBI:44337"/>
        <dbReference type="ChEBI" id="CHEBI:46911"/>
        <dbReference type="ChEBI" id="CHEBI:57805"/>
        <dbReference type="EC" id="2.3.1.35"/>
    </reaction>
</comment>
<name>A0A1W1HDX3_9BACT</name>
<feature type="active site" description="Nucleophile" evidence="8">
    <location>
        <position position="183"/>
    </location>
</feature>
<dbReference type="STRING" id="1246637.MTBBW1_2320004"/>
<dbReference type="EMBL" id="FWEV01000149">
    <property type="protein sequence ID" value="SLM30588.1"/>
    <property type="molecule type" value="Genomic_DNA"/>
</dbReference>
<protein>
    <recommendedName>
        <fullName evidence="8">Arginine biosynthesis bifunctional protein ArgJ</fullName>
    </recommendedName>
    <domain>
        <recommendedName>
            <fullName evidence="8">Glutamate N-acetyltransferase</fullName>
            <ecNumber evidence="8">2.3.1.35</ecNumber>
        </recommendedName>
        <alternativeName>
            <fullName evidence="8">Ornithine acetyltransferase</fullName>
            <shortName evidence="8">OATase</shortName>
        </alternativeName>
        <alternativeName>
            <fullName evidence="8">Ornithine transacetylase</fullName>
        </alternativeName>
    </domain>
    <domain>
        <recommendedName>
            <fullName evidence="8">Amino-acid acetyltransferase</fullName>
            <ecNumber evidence="8">2.3.1.1</ecNumber>
        </recommendedName>
        <alternativeName>
            <fullName evidence="8">N-acetylglutamate synthase</fullName>
            <shortName evidence="8">AGSase</shortName>
        </alternativeName>
    </domain>
    <component>
        <recommendedName>
            <fullName evidence="8">Arginine biosynthesis bifunctional protein ArgJ alpha chain</fullName>
        </recommendedName>
    </component>
    <component>
        <recommendedName>
            <fullName evidence="8">Arginine biosynthesis bifunctional protein ArgJ beta chain</fullName>
        </recommendedName>
    </component>
</protein>
<feature type="binding site" evidence="8">
    <location>
        <position position="395"/>
    </location>
    <ligand>
        <name>substrate</name>
    </ligand>
</feature>
<dbReference type="PANTHER" id="PTHR23100">
    <property type="entry name" value="ARGININE BIOSYNTHESIS BIFUNCTIONAL PROTEIN ARGJ"/>
    <property type="match status" value="1"/>
</dbReference>
<comment type="function">
    <text evidence="8">Catalyzes two activities which are involved in the cyclic version of arginine biosynthesis: the synthesis of N-acetylglutamate from glutamate and acetyl-CoA as the acetyl donor, and of ornithine by transacetylation between N(2)-acetylornithine and glutamate.</text>
</comment>
<comment type="subunit">
    <text evidence="2 8">Heterotetramer of two alpha and two beta chains.</text>
</comment>
<keyword evidence="4 8" id="KW-0028">Amino-acid biosynthesis</keyword>
<feature type="binding site" evidence="8">
    <location>
        <position position="146"/>
    </location>
    <ligand>
        <name>substrate</name>
    </ligand>
</feature>
<evidence type="ECO:0000256" key="2">
    <source>
        <dbReference type="ARBA" id="ARBA00011475"/>
    </source>
</evidence>
<comment type="pathway">
    <text evidence="8">Amino-acid biosynthesis; L-arginine biosynthesis; N(2)-acetyl-L-ornithine from L-glutamate: step 1/4.</text>
</comment>
<evidence type="ECO:0000256" key="7">
    <source>
        <dbReference type="ARBA" id="ARBA00023315"/>
    </source>
</evidence>
<evidence type="ECO:0000256" key="3">
    <source>
        <dbReference type="ARBA" id="ARBA00022571"/>
    </source>
</evidence>
<dbReference type="Gene3D" id="3.60.70.12">
    <property type="entry name" value="L-amino peptidase D-ALA esterase/amidase"/>
    <property type="match status" value="1"/>
</dbReference>
<dbReference type="GO" id="GO:0004042">
    <property type="term" value="F:L-glutamate N-acetyltransferase activity"/>
    <property type="evidence" value="ECO:0007669"/>
    <property type="project" value="UniProtKB-UniRule"/>
</dbReference>
<dbReference type="UniPathway" id="UPA00068">
    <property type="reaction ID" value="UER00106"/>
</dbReference>
<organism evidence="9 10">
    <name type="scientific">Desulfamplus magnetovallimortis</name>
    <dbReference type="NCBI Taxonomy" id="1246637"/>
    <lineage>
        <taxon>Bacteria</taxon>
        <taxon>Pseudomonadati</taxon>
        <taxon>Thermodesulfobacteriota</taxon>
        <taxon>Desulfobacteria</taxon>
        <taxon>Desulfobacterales</taxon>
        <taxon>Desulfobacteraceae</taxon>
        <taxon>Desulfamplus</taxon>
    </lineage>
</organism>
<dbReference type="Proteomes" id="UP000191931">
    <property type="component" value="Unassembled WGS sequence"/>
</dbReference>
<dbReference type="InterPro" id="IPR042195">
    <property type="entry name" value="ArgJ_beta_C"/>
</dbReference>
<dbReference type="GO" id="GO:0006526">
    <property type="term" value="P:L-arginine biosynthetic process"/>
    <property type="evidence" value="ECO:0007669"/>
    <property type="project" value="UniProtKB-UniRule"/>
</dbReference>
<keyword evidence="5 8" id="KW-0808">Transferase</keyword>
<dbReference type="EC" id="2.3.1.1" evidence="8"/>
<evidence type="ECO:0000256" key="6">
    <source>
        <dbReference type="ARBA" id="ARBA00022813"/>
    </source>
</evidence>
<feature type="binding site" evidence="8">
    <location>
        <position position="267"/>
    </location>
    <ligand>
        <name>substrate</name>
    </ligand>
</feature>
<evidence type="ECO:0000256" key="5">
    <source>
        <dbReference type="ARBA" id="ARBA00022679"/>
    </source>
</evidence>
<comment type="similarity">
    <text evidence="1 8">Belongs to the ArgJ family.</text>
</comment>
<comment type="catalytic activity">
    <reaction evidence="8">
        <text>L-glutamate + acetyl-CoA = N-acetyl-L-glutamate + CoA + H(+)</text>
        <dbReference type="Rhea" id="RHEA:24292"/>
        <dbReference type="ChEBI" id="CHEBI:15378"/>
        <dbReference type="ChEBI" id="CHEBI:29985"/>
        <dbReference type="ChEBI" id="CHEBI:44337"/>
        <dbReference type="ChEBI" id="CHEBI:57287"/>
        <dbReference type="ChEBI" id="CHEBI:57288"/>
        <dbReference type="EC" id="2.3.1.1"/>
    </reaction>
</comment>
<dbReference type="InterPro" id="IPR016117">
    <property type="entry name" value="ArgJ-like_dom_sf"/>
</dbReference>
<dbReference type="SUPFAM" id="SSF56266">
    <property type="entry name" value="DmpA/ArgJ-like"/>
    <property type="match status" value="1"/>
</dbReference>
<dbReference type="Gene3D" id="3.10.20.340">
    <property type="entry name" value="ArgJ beta chain, C-terminal domain"/>
    <property type="match status" value="1"/>
</dbReference>
<keyword evidence="3 8" id="KW-0055">Arginine biosynthesis</keyword>
<feature type="site" description="Cleavage; by autolysis" evidence="8">
    <location>
        <begin position="182"/>
        <end position="183"/>
    </location>
</feature>
<dbReference type="EC" id="2.3.1.35" evidence="8"/>
<dbReference type="HAMAP" id="MF_01106">
    <property type="entry name" value="ArgJ"/>
    <property type="match status" value="1"/>
</dbReference>
<keyword evidence="8" id="KW-0963">Cytoplasm</keyword>
<accession>A0A1W1HDX3</accession>
<evidence type="ECO:0000313" key="10">
    <source>
        <dbReference type="Proteomes" id="UP000191931"/>
    </source>
</evidence>
<dbReference type="CDD" id="cd02152">
    <property type="entry name" value="OAT"/>
    <property type="match status" value="1"/>
</dbReference>
<evidence type="ECO:0000256" key="1">
    <source>
        <dbReference type="ARBA" id="ARBA00006774"/>
    </source>
</evidence>
<keyword evidence="8" id="KW-0511">Multifunctional enzyme</keyword>
<comment type="subcellular location">
    <subcellularLocation>
        <location evidence="8">Cytoplasm</location>
    </subcellularLocation>
</comment>
<comment type="pathway">
    <text evidence="8">Amino-acid biosynthesis; L-arginine biosynthesis; L-ornithine and N-acetyl-L-glutamate from L-glutamate and N(2)-acetyl-L-ornithine (cyclic): step 1/1.</text>
</comment>
<feature type="chain" id="PRO_5023209702" description="Arginine biosynthesis bifunctional protein ArgJ beta chain" evidence="8">
    <location>
        <begin position="183"/>
        <end position="395"/>
    </location>
</feature>
<evidence type="ECO:0000256" key="8">
    <source>
        <dbReference type="HAMAP-Rule" id="MF_01106"/>
    </source>
</evidence>
<dbReference type="GO" id="GO:0005737">
    <property type="term" value="C:cytoplasm"/>
    <property type="evidence" value="ECO:0007669"/>
    <property type="project" value="UniProtKB-SubCell"/>
</dbReference>
<feature type="binding site" evidence="8">
    <location>
        <position position="172"/>
    </location>
    <ligand>
        <name>substrate</name>
    </ligand>
</feature>
<keyword evidence="10" id="KW-1185">Reference proteome</keyword>
<evidence type="ECO:0000313" key="9">
    <source>
        <dbReference type="EMBL" id="SLM30588.1"/>
    </source>
</evidence>
<dbReference type="NCBIfam" id="TIGR00120">
    <property type="entry name" value="ArgJ"/>
    <property type="match status" value="1"/>
</dbReference>
<dbReference type="OrthoDB" id="9804242at2"/>
<dbReference type="GO" id="GO:0004358">
    <property type="term" value="F:L-glutamate N-acetyltransferase activity, acting on acetyl-L-ornithine as donor"/>
    <property type="evidence" value="ECO:0007669"/>
    <property type="project" value="UniProtKB-UniRule"/>
</dbReference>
<proteinExistence type="inferred from homology"/>
<reference evidence="9 10" key="1">
    <citation type="submission" date="2017-03" db="EMBL/GenBank/DDBJ databases">
        <authorList>
            <person name="Afonso C.L."/>
            <person name="Miller P.J."/>
            <person name="Scott M.A."/>
            <person name="Spackman E."/>
            <person name="Goraichik I."/>
            <person name="Dimitrov K.M."/>
            <person name="Suarez D.L."/>
            <person name="Swayne D.E."/>
        </authorList>
    </citation>
    <scope>NUCLEOTIDE SEQUENCE [LARGE SCALE GENOMIC DNA]</scope>
    <source>
        <strain evidence="9">PRJEB14757</strain>
    </source>
</reference>
<dbReference type="FunFam" id="3.60.70.12:FF:000001">
    <property type="entry name" value="Arginine biosynthesis bifunctional protein ArgJ, chloroplastic"/>
    <property type="match status" value="1"/>
</dbReference>
<gene>
    <name evidence="8 9" type="primary">argJ</name>
    <name evidence="9" type="ORF">MTBBW1_2320004</name>
</gene>
<keyword evidence="7 8" id="KW-0012">Acyltransferase</keyword>
<dbReference type="GO" id="GO:0006592">
    <property type="term" value="P:ornithine biosynthetic process"/>
    <property type="evidence" value="ECO:0007669"/>
    <property type="project" value="TreeGrafter"/>
</dbReference>
<keyword evidence="6 8" id="KW-0068">Autocatalytic cleavage</keyword>